<sequence length="212" mass="22661">MSAFKTARRAALAAALVLSAAAAPCAPVTYTIVSKLSRVSFSLEHQGFIQLFGTLRMAPGSFSFDDEDWKNSAIAVSMPTRSLDMGDATWNQQIRGDDAWAKLFKSPTVGFRSTRLERIDATHGTLAGELTLAGVTKPVLLQLRFNKLGVNQITKFASVGFSATTSIKRSDYGLNAYSDLVGDELAVQIQIEAAAGADGDARNKNAANGVKR</sequence>
<dbReference type="SUPFAM" id="SSF101874">
    <property type="entry name" value="YceI-like"/>
    <property type="match status" value="1"/>
</dbReference>
<evidence type="ECO:0000259" key="2">
    <source>
        <dbReference type="SMART" id="SM00867"/>
    </source>
</evidence>
<protein>
    <submittedName>
        <fullName evidence="3">YceI family protein</fullName>
    </submittedName>
</protein>
<dbReference type="EMBL" id="BAAAEW010000023">
    <property type="protein sequence ID" value="GAA0756714.1"/>
    <property type="molecule type" value="Genomic_DNA"/>
</dbReference>
<feature type="chain" id="PRO_5045549715" evidence="1">
    <location>
        <begin position="23"/>
        <end position="212"/>
    </location>
</feature>
<reference evidence="3 4" key="1">
    <citation type="journal article" date="2019" name="Int. J. Syst. Evol. Microbiol.">
        <title>The Global Catalogue of Microorganisms (GCM) 10K type strain sequencing project: providing services to taxonomists for standard genome sequencing and annotation.</title>
        <authorList>
            <consortium name="The Broad Institute Genomics Platform"/>
            <consortium name="The Broad Institute Genome Sequencing Center for Infectious Disease"/>
            <person name="Wu L."/>
            <person name="Ma J."/>
        </authorList>
    </citation>
    <scope>NUCLEOTIDE SEQUENCE [LARGE SCALE GENOMIC DNA]</scope>
    <source>
        <strain evidence="3 4">JCM 15503</strain>
    </source>
</reference>
<organism evidence="3 4">
    <name type="scientific">Ideonella azotifigens</name>
    <dbReference type="NCBI Taxonomy" id="513160"/>
    <lineage>
        <taxon>Bacteria</taxon>
        <taxon>Pseudomonadati</taxon>
        <taxon>Pseudomonadota</taxon>
        <taxon>Betaproteobacteria</taxon>
        <taxon>Burkholderiales</taxon>
        <taxon>Sphaerotilaceae</taxon>
        <taxon>Ideonella</taxon>
    </lineage>
</organism>
<dbReference type="PANTHER" id="PTHR34406">
    <property type="entry name" value="PROTEIN YCEI"/>
    <property type="match status" value="1"/>
</dbReference>
<dbReference type="InterPro" id="IPR036761">
    <property type="entry name" value="TTHA0802/YceI-like_sf"/>
</dbReference>
<evidence type="ECO:0000256" key="1">
    <source>
        <dbReference type="SAM" id="SignalP"/>
    </source>
</evidence>
<proteinExistence type="predicted"/>
<gene>
    <name evidence="3" type="ORF">GCM10009107_35520</name>
</gene>
<comment type="caution">
    <text evidence="3">The sequence shown here is derived from an EMBL/GenBank/DDBJ whole genome shotgun (WGS) entry which is preliminary data.</text>
</comment>
<dbReference type="Proteomes" id="UP001500279">
    <property type="component" value="Unassembled WGS sequence"/>
</dbReference>
<feature type="signal peptide" evidence="1">
    <location>
        <begin position="1"/>
        <end position="22"/>
    </location>
</feature>
<feature type="domain" description="Lipid/polyisoprenoid-binding YceI-like" evidence="2">
    <location>
        <begin position="29"/>
        <end position="194"/>
    </location>
</feature>
<keyword evidence="1" id="KW-0732">Signal</keyword>
<dbReference type="PANTHER" id="PTHR34406:SF1">
    <property type="entry name" value="PROTEIN YCEI"/>
    <property type="match status" value="1"/>
</dbReference>
<dbReference type="RefSeq" id="WP_170201129.1">
    <property type="nucleotide sequence ID" value="NZ_BAAAEW010000023.1"/>
</dbReference>
<name>A0ABN1K6U9_9BURK</name>
<dbReference type="SMART" id="SM00867">
    <property type="entry name" value="YceI"/>
    <property type="match status" value="1"/>
</dbReference>
<accession>A0ABN1K6U9</accession>
<dbReference type="Pfam" id="PF04264">
    <property type="entry name" value="YceI"/>
    <property type="match status" value="1"/>
</dbReference>
<evidence type="ECO:0000313" key="3">
    <source>
        <dbReference type="EMBL" id="GAA0756714.1"/>
    </source>
</evidence>
<dbReference type="InterPro" id="IPR007372">
    <property type="entry name" value="Lipid/polyisoprenoid-bd_YceI"/>
</dbReference>
<evidence type="ECO:0000313" key="4">
    <source>
        <dbReference type="Proteomes" id="UP001500279"/>
    </source>
</evidence>
<dbReference type="Gene3D" id="2.40.128.110">
    <property type="entry name" value="Lipid/polyisoprenoid-binding, YceI-like"/>
    <property type="match status" value="1"/>
</dbReference>
<keyword evidence="4" id="KW-1185">Reference proteome</keyword>